<comment type="caution">
    <text evidence="2">The sequence shown here is derived from an EMBL/GenBank/DDBJ whole genome shotgun (WGS) entry which is preliminary data.</text>
</comment>
<evidence type="ECO:0000256" key="1">
    <source>
        <dbReference type="SAM" id="Phobius"/>
    </source>
</evidence>
<keyword evidence="1" id="KW-0812">Transmembrane</keyword>
<sequence length="114" mass="12689">MGFKVVEINNAETGSGALFEIKLMSLLVLIVTKLTLTLVVIRLKLMILTPLEWCIRWLIHTLTLFLYSLSRLVHMFQLDKENVDGSNPFILAGQAAPLLAESPSSLAHTLVNKT</sequence>
<protein>
    <submittedName>
        <fullName evidence="2">Uncharacterized protein</fullName>
    </submittedName>
</protein>
<accession>A0A498J3U5</accession>
<dbReference type="Proteomes" id="UP000290289">
    <property type="component" value="Chromosome 9"/>
</dbReference>
<reference evidence="2 3" key="1">
    <citation type="submission" date="2018-10" db="EMBL/GenBank/DDBJ databases">
        <title>A high-quality apple genome assembly.</title>
        <authorList>
            <person name="Hu J."/>
        </authorList>
    </citation>
    <scope>NUCLEOTIDE SEQUENCE [LARGE SCALE GENOMIC DNA]</scope>
    <source>
        <strain evidence="3">cv. HFTH1</strain>
        <tissue evidence="2">Young leaf</tissue>
    </source>
</reference>
<feature type="transmembrane region" description="Helical" evidence="1">
    <location>
        <begin position="23"/>
        <end position="41"/>
    </location>
</feature>
<evidence type="ECO:0000313" key="2">
    <source>
        <dbReference type="EMBL" id="RXH89866.1"/>
    </source>
</evidence>
<dbReference type="AlphaFoldDB" id="A0A498J3U5"/>
<name>A0A498J3U5_MALDO</name>
<feature type="transmembrane region" description="Helical" evidence="1">
    <location>
        <begin position="53"/>
        <end position="70"/>
    </location>
</feature>
<keyword evidence="3" id="KW-1185">Reference proteome</keyword>
<evidence type="ECO:0000313" key="3">
    <source>
        <dbReference type="Proteomes" id="UP000290289"/>
    </source>
</evidence>
<gene>
    <name evidence="2" type="ORF">DVH24_032223</name>
</gene>
<organism evidence="2 3">
    <name type="scientific">Malus domestica</name>
    <name type="common">Apple</name>
    <name type="synonym">Pyrus malus</name>
    <dbReference type="NCBI Taxonomy" id="3750"/>
    <lineage>
        <taxon>Eukaryota</taxon>
        <taxon>Viridiplantae</taxon>
        <taxon>Streptophyta</taxon>
        <taxon>Embryophyta</taxon>
        <taxon>Tracheophyta</taxon>
        <taxon>Spermatophyta</taxon>
        <taxon>Magnoliopsida</taxon>
        <taxon>eudicotyledons</taxon>
        <taxon>Gunneridae</taxon>
        <taxon>Pentapetalae</taxon>
        <taxon>rosids</taxon>
        <taxon>fabids</taxon>
        <taxon>Rosales</taxon>
        <taxon>Rosaceae</taxon>
        <taxon>Amygdaloideae</taxon>
        <taxon>Maleae</taxon>
        <taxon>Malus</taxon>
    </lineage>
</organism>
<proteinExistence type="predicted"/>
<keyword evidence="1" id="KW-1133">Transmembrane helix</keyword>
<dbReference type="EMBL" id="RDQH01000335">
    <property type="protein sequence ID" value="RXH89866.1"/>
    <property type="molecule type" value="Genomic_DNA"/>
</dbReference>
<keyword evidence="1" id="KW-0472">Membrane</keyword>